<feature type="chain" id="PRO_5012363119" evidence="1">
    <location>
        <begin position="24"/>
        <end position="146"/>
    </location>
</feature>
<dbReference type="KEGG" id="meso:BSQ44_10795"/>
<organism evidence="2 3">
    <name type="scientific">Aquibium oceanicum</name>
    <dbReference type="NCBI Taxonomy" id="1670800"/>
    <lineage>
        <taxon>Bacteria</taxon>
        <taxon>Pseudomonadati</taxon>
        <taxon>Pseudomonadota</taxon>
        <taxon>Alphaproteobacteria</taxon>
        <taxon>Hyphomicrobiales</taxon>
        <taxon>Phyllobacteriaceae</taxon>
        <taxon>Aquibium</taxon>
    </lineage>
</organism>
<gene>
    <name evidence="2" type="ORF">BSQ44_10795</name>
</gene>
<dbReference type="Proteomes" id="UP000182840">
    <property type="component" value="Chromosome"/>
</dbReference>
<feature type="signal peptide" evidence="1">
    <location>
        <begin position="1"/>
        <end position="23"/>
    </location>
</feature>
<protein>
    <submittedName>
        <fullName evidence="2">Uncharacterized protein</fullName>
    </submittedName>
</protein>
<accession>A0A1L3SR53</accession>
<evidence type="ECO:0000313" key="2">
    <source>
        <dbReference type="EMBL" id="APH71805.1"/>
    </source>
</evidence>
<dbReference type="AlphaFoldDB" id="A0A1L3SR53"/>
<name>A0A1L3SR53_9HYPH</name>
<dbReference type="RefSeq" id="WP_072603936.1">
    <property type="nucleotide sequence ID" value="NZ_CP018171.1"/>
</dbReference>
<dbReference type="STRING" id="1670800.BSQ44_10795"/>
<sequence length="146" mass="15928">MNRLAAFATSAAIAAGASLPVTAPASSADLSGGYYVDSSICSEGWVLKRVSDNFRYQVQHVPNLPDVAIVDFRNVQLQRYLGSSETWPVPRTYCEATVTLSDGLSRTAWYFIEEGMGFAGVGSNVEACIDGFDRWNVYDGRCRVAR</sequence>
<keyword evidence="3" id="KW-1185">Reference proteome</keyword>
<dbReference type="OrthoDB" id="9808546at2"/>
<proteinExistence type="predicted"/>
<keyword evidence="1" id="KW-0732">Signal</keyword>
<evidence type="ECO:0000256" key="1">
    <source>
        <dbReference type="SAM" id="SignalP"/>
    </source>
</evidence>
<evidence type="ECO:0000313" key="3">
    <source>
        <dbReference type="Proteomes" id="UP000182840"/>
    </source>
</evidence>
<reference evidence="3" key="1">
    <citation type="submission" date="2016-11" db="EMBL/GenBank/DDBJ databases">
        <title>Mesorhizobium oceanicum sp. nov., isolated from deep seawater in South China Sea.</title>
        <authorList>
            <person name="Fu G.-Y."/>
        </authorList>
    </citation>
    <scope>NUCLEOTIDE SEQUENCE [LARGE SCALE GENOMIC DNA]</scope>
    <source>
        <strain evidence="3">B7</strain>
    </source>
</reference>
<dbReference type="EMBL" id="CP018171">
    <property type="protein sequence ID" value="APH71805.1"/>
    <property type="molecule type" value="Genomic_DNA"/>
</dbReference>